<gene>
    <name evidence="1" type="ORF">L6164_032467</name>
</gene>
<evidence type="ECO:0000313" key="1">
    <source>
        <dbReference type="EMBL" id="KAI4298962.1"/>
    </source>
</evidence>
<proteinExistence type="predicted"/>
<organism evidence="1 2">
    <name type="scientific">Bauhinia variegata</name>
    <name type="common">Purple orchid tree</name>
    <name type="synonym">Phanera variegata</name>
    <dbReference type="NCBI Taxonomy" id="167791"/>
    <lineage>
        <taxon>Eukaryota</taxon>
        <taxon>Viridiplantae</taxon>
        <taxon>Streptophyta</taxon>
        <taxon>Embryophyta</taxon>
        <taxon>Tracheophyta</taxon>
        <taxon>Spermatophyta</taxon>
        <taxon>Magnoliopsida</taxon>
        <taxon>eudicotyledons</taxon>
        <taxon>Gunneridae</taxon>
        <taxon>Pentapetalae</taxon>
        <taxon>rosids</taxon>
        <taxon>fabids</taxon>
        <taxon>Fabales</taxon>
        <taxon>Fabaceae</taxon>
        <taxon>Cercidoideae</taxon>
        <taxon>Cercideae</taxon>
        <taxon>Bauhiniinae</taxon>
        <taxon>Bauhinia</taxon>
    </lineage>
</organism>
<dbReference type="EMBL" id="CM039438">
    <property type="protein sequence ID" value="KAI4298962.1"/>
    <property type="molecule type" value="Genomic_DNA"/>
</dbReference>
<comment type="caution">
    <text evidence="1">The sequence shown here is derived from an EMBL/GenBank/DDBJ whole genome shotgun (WGS) entry which is preliminary data.</text>
</comment>
<sequence length="194" mass="21238">MSARVVCNTTLPRLTKPVVEYKQCQRNHAASLGLVSVDGCQEFIQLGGEGSTAAMICAACNCHRNFHKREVRNLPVSSPNPVNAVAPAPAPAAARAPPVRPSVPSTNNNGGPETVAAEMRHRKTRIRFTPEQKAQLMNFAVRIGWRTRHTPETLIENFCREMGITRRVLRDWLSNNRHLRHTTSAVAADGAGTA</sequence>
<dbReference type="Proteomes" id="UP000828941">
    <property type="component" value="Chromosome 13"/>
</dbReference>
<keyword evidence="2" id="KW-1185">Reference proteome</keyword>
<accession>A0ACB9KNZ5</accession>
<evidence type="ECO:0000313" key="2">
    <source>
        <dbReference type="Proteomes" id="UP000828941"/>
    </source>
</evidence>
<reference evidence="1 2" key="1">
    <citation type="journal article" date="2022" name="DNA Res.">
        <title>Chromosomal-level genome assembly of the orchid tree Bauhinia variegata (Leguminosae; Cercidoideae) supports the allotetraploid origin hypothesis of Bauhinia.</title>
        <authorList>
            <person name="Zhong Y."/>
            <person name="Chen Y."/>
            <person name="Zheng D."/>
            <person name="Pang J."/>
            <person name="Liu Y."/>
            <person name="Luo S."/>
            <person name="Meng S."/>
            <person name="Qian L."/>
            <person name="Wei D."/>
            <person name="Dai S."/>
            <person name="Zhou R."/>
        </authorList>
    </citation>
    <scope>NUCLEOTIDE SEQUENCE [LARGE SCALE GENOMIC DNA]</scope>
    <source>
        <strain evidence="1">BV-YZ2020</strain>
    </source>
</reference>
<name>A0ACB9KNZ5_BAUVA</name>
<protein>
    <submittedName>
        <fullName evidence="1">Uncharacterized protein</fullName>
    </submittedName>
</protein>